<reference evidence="2 3" key="1">
    <citation type="journal article" date="2017" name="Genome Announc.">
        <title>Complete Genome Sequences of Two Acetylene-Fermenting Pelobacter acetylenicus Strains.</title>
        <authorList>
            <person name="Sutton J.M."/>
            <person name="Baesman S.M."/>
            <person name="Fierst J.L."/>
            <person name="Poret-Peterson A.T."/>
            <person name="Oremland R.S."/>
            <person name="Dunlap D.S."/>
            <person name="Akob D.M."/>
        </authorList>
    </citation>
    <scope>NUCLEOTIDE SEQUENCE [LARGE SCALE GENOMIC DNA]</scope>
    <source>
        <strain evidence="2 3">DSM 3247</strain>
    </source>
</reference>
<name>A0A1L3GGC2_SYNAC</name>
<proteinExistence type="predicted"/>
<dbReference type="EMBL" id="CP015518">
    <property type="protein sequence ID" value="APG25011.1"/>
    <property type="molecule type" value="Genomic_DNA"/>
</dbReference>
<dbReference type="OrthoDB" id="5387642at2"/>
<gene>
    <name evidence="2" type="ORF">A7E75_08270</name>
</gene>
<protein>
    <submittedName>
        <fullName evidence="2">Uncharacterized protein</fullName>
    </submittedName>
</protein>
<dbReference type="RefSeq" id="WP_072286860.1">
    <property type="nucleotide sequence ID" value="NZ_CP015455.1"/>
</dbReference>
<dbReference type="AlphaFoldDB" id="A0A1L3GGC2"/>
<dbReference type="KEGG" id="pace:A6070_02235"/>
<feature type="transmembrane region" description="Helical" evidence="1">
    <location>
        <begin position="76"/>
        <end position="97"/>
    </location>
</feature>
<evidence type="ECO:0000256" key="1">
    <source>
        <dbReference type="SAM" id="Phobius"/>
    </source>
</evidence>
<keyword evidence="1" id="KW-0812">Transmembrane</keyword>
<keyword evidence="1" id="KW-1133">Transmembrane helix</keyword>
<evidence type="ECO:0000313" key="3">
    <source>
        <dbReference type="Proteomes" id="UP000182264"/>
    </source>
</evidence>
<accession>A0A1L3GGC2</accession>
<keyword evidence="3" id="KW-1185">Reference proteome</keyword>
<sequence length="133" mass="15244">MDKKDGQKKSMYFRPGWARALDIMFRSLHIGVAGVMLGGVIFNQPLSDLHFWGRLTVVTGLGLVASELYQTRHWPYQGAGIMAMLHVGCVFLLHLWLQFAEQLLWAAMIIGATGSHMPRKYRHWSLLHRRVLE</sequence>
<feature type="transmembrane region" description="Helical" evidence="1">
    <location>
        <begin position="21"/>
        <end position="43"/>
    </location>
</feature>
<evidence type="ECO:0000313" key="2">
    <source>
        <dbReference type="EMBL" id="APG25011.1"/>
    </source>
</evidence>
<keyword evidence="1" id="KW-0472">Membrane</keyword>
<dbReference type="Proteomes" id="UP000182264">
    <property type="component" value="Chromosome"/>
</dbReference>
<organism evidence="2 3">
    <name type="scientific">Syntrophotalea acetylenica</name>
    <name type="common">Pelobacter acetylenicus</name>
    <dbReference type="NCBI Taxonomy" id="29542"/>
    <lineage>
        <taxon>Bacteria</taxon>
        <taxon>Pseudomonadati</taxon>
        <taxon>Thermodesulfobacteriota</taxon>
        <taxon>Desulfuromonadia</taxon>
        <taxon>Desulfuromonadales</taxon>
        <taxon>Syntrophotaleaceae</taxon>
        <taxon>Syntrophotalea</taxon>
    </lineage>
</organism>